<evidence type="ECO:0000313" key="16">
    <source>
        <dbReference type="Proteomes" id="UP000812013"/>
    </source>
</evidence>
<evidence type="ECO:0000256" key="11">
    <source>
        <dbReference type="ARBA" id="ARBA00030665"/>
    </source>
</evidence>
<proteinExistence type="inferred from homology"/>
<evidence type="ECO:0000256" key="13">
    <source>
        <dbReference type="ARBA" id="ARBA00049111"/>
    </source>
</evidence>
<dbReference type="InterPro" id="IPR015421">
    <property type="entry name" value="PyrdxlP-dep_Trfase_major"/>
</dbReference>
<dbReference type="GO" id="GO:0008483">
    <property type="term" value="F:transaminase activity"/>
    <property type="evidence" value="ECO:0007669"/>
    <property type="project" value="UniProtKB-KW"/>
</dbReference>
<keyword evidence="7 15" id="KW-0032">Aminotransferase</keyword>
<evidence type="ECO:0000256" key="2">
    <source>
        <dbReference type="ARBA" id="ARBA00002189"/>
    </source>
</evidence>
<gene>
    <name evidence="15" type="ORF">GPJ59_21875</name>
</gene>
<dbReference type="RefSeq" id="WP_219668944.1">
    <property type="nucleotide sequence ID" value="NZ_WTFF01000166.1"/>
</dbReference>
<sequence>MRNSRPRGRALRESASPRTYLRSLPVVPVRTRGLTIEGADGRRYLDRLSGGGALAFGHYHPVVLEAVRRVIDSGAPPNVLDLASPVRDAFTAELFADLPSELTADTRVVFCGPAGTDAVEAALRLVRTATGRPGLLAFTGARHGTTTVGCTGAAGDLPVAPGPAGHSGLAAGPVAGRALGPARHAGPVHDASPAPGPGPARRTGYAPAPHLAAAVVRACLERGLTVGTGGRRSHVVRLLPPLILTDEQATAVLDRLADALEPVIRPL</sequence>
<dbReference type="Pfam" id="PF00202">
    <property type="entry name" value="Aminotran_3"/>
    <property type="match status" value="1"/>
</dbReference>
<evidence type="ECO:0000256" key="4">
    <source>
        <dbReference type="ARBA" id="ARBA00008954"/>
    </source>
</evidence>
<dbReference type="InterPro" id="IPR005814">
    <property type="entry name" value="Aminotrans_3"/>
</dbReference>
<evidence type="ECO:0000256" key="9">
    <source>
        <dbReference type="ARBA" id="ARBA00022898"/>
    </source>
</evidence>
<comment type="cofactor">
    <cofactor evidence="1">
        <name>pyridoxal 5'-phosphate</name>
        <dbReference type="ChEBI" id="CHEBI:597326"/>
    </cofactor>
</comment>
<comment type="similarity">
    <text evidence="4">Belongs to the class-III pyridoxal-phosphate-dependent aminotransferase family.</text>
</comment>
<name>A0ABS6Z9K8_9ACTN</name>
<dbReference type="InterPro" id="IPR015424">
    <property type="entry name" value="PyrdxlP-dep_Trfase"/>
</dbReference>
<keyword evidence="8" id="KW-0808">Transferase</keyword>
<evidence type="ECO:0000256" key="10">
    <source>
        <dbReference type="ARBA" id="ARBA00029744"/>
    </source>
</evidence>
<evidence type="ECO:0000256" key="3">
    <source>
        <dbReference type="ARBA" id="ARBA00004946"/>
    </source>
</evidence>
<feature type="region of interest" description="Disordered" evidence="14">
    <location>
        <begin position="179"/>
        <end position="205"/>
    </location>
</feature>
<keyword evidence="16" id="KW-1185">Reference proteome</keyword>
<comment type="caution">
    <text evidence="15">The sequence shown here is derived from an EMBL/GenBank/DDBJ whole genome shotgun (WGS) entry which is preliminary data.</text>
</comment>
<evidence type="ECO:0000256" key="1">
    <source>
        <dbReference type="ARBA" id="ARBA00001933"/>
    </source>
</evidence>
<dbReference type="SUPFAM" id="SSF53383">
    <property type="entry name" value="PLP-dependent transferases"/>
    <property type="match status" value="2"/>
</dbReference>
<organism evidence="15 16">
    <name type="scientific">Streptomyces bambusae</name>
    <dbReference type="NCBI Taxonomy" id="1550616"/>
    <lineage>
        <taxon>Bacteria</taxon>
        <taxon>Bacillati</taxon>
        <taxon>Actinomycetota</taxon>
        <taxon>Actinomycetes</taxon>
        <taxon>Kitasatosporales</taxon>
        <taxon>Streptomycetaceae</taxon>
        <taxon>Streptomyces</taxon>
    </lineage>
</organism>
<comment type="pathway">
    <text evidence="3">Amine and polyamine biosynthesis; ectoine biosynthesis; L-ectoine from L-aspartate 4-semialdehyde: step 1/3.</text>
</comment>
<dbReference type="Proteomes" id="UP000812013">
    <property type="component" value="Unassembled WGS sequence"/>
</dbReference>
<evidence type="ECO:0000313" key="15">
    <source>
        <dbReference type="EMBL" id="MBW5484453.1"/>
    </source>
</evidence>
<dbReference type="PANTHER" id="PTHR43552">
    <property type="entry name" value="DIAMINOBUTYRATE--2-OXOGLUTARATE AMINOTRANSFERASE"/>
    <property type="match status" value="1"/>
</dbReference>
<dbReference type="InterPro" id="IPR015422">
    <property type="entry name" value="PyrdxlP-dep_Trfase_small"/>
</dbReference>
<evidence type="ECO:0000256" key="5">
    <source>
        <dbReference type="ARBA" id="ARBA00013155"/>
    </source>
</evidence>
<dbReference type="InterPro" id="IPR004637">
    <property type="entry name" value="Dat"/>
</dbReference>
<evidence type="ECO:0000256" key="7">
    <source>
        <dbReference type="ARBA" id="ARBA00022576"/>
    </source>
</evidence>
<dbReference type="EMBL" id="WTFF01000166">
    <property type="protein sequence ID" value="MBW5484453.1"/>
    <property type="molecule type" value="Genomic_DNA"/>
</dbReference>
<evidence type="ECO:0000256" key="14">
    <source>
        <dbReference type="SAM" id="MobiDB-lite"/>
    </source>
</evidence>
<dbReference type="PANTHER" id="PTHR43552:SF1">
    <property type="entry name" value="DIAMINOBUTYRATE--2-OXOGLUTARATE AMINOTRANSFERASE"/>
    <property type="match status" value="1"/>
</dbReference>
<reference evidence="15 16" key="1">
    <citation type="submission" date="2019-12" db="EMBL/GenBank/DDBJ databases">
        <title>Genome sequence of Streptomyces bambusae.</title>
        <authorList>
            <person name="Bansal K."/>
            <person name="Choksket S."/>
            <person name="Korpole S."/>
            <person name="Patil P.B."/>
        </authorList>
    </citation>
    <scope>NUCLEOTIDE SEQUENCE [LARGE SCALE GENOMIC DNA]</scope>
    <source>
        <strain evidence="15 16">SK60</strain>
    </source>
</reference>
<dbReference type="EC" id="2.6.1.76" evidence="5"/>
<comment type="catalytic activity">
    <reaction evidence="13">
        <text>L-2,4-diaminobutanoate + 2-oxoglutarate = L-aspartate 4-semialdehyde + L-glutamate</text>
        <dbReference type="Rhea" id="RHEA:11160"/>
        <dbReference type="ChEBI" id="CHEBI:16810"/>
        <dbReference type="ChEBI" id="CHEBI:29985"/>
        <dbReference type="ChEBI" id="CHEBI:58761"/>
        <dbReference type="ChEBI" id="CHEBI:537519"/>
        <dbReference type="EC" id="2.6.1.76"/>
    </reaction>
</comment>
<accession>A0ABS6Z9K8</accession>
<protein>
    <recommendedName>
        <fullName evidence="6">Diaminobutyrate--2-oxoglutarate transaminase</fullName>
        <ecNumber evidence="5">2.6.1.76</ecNumber>
    </recommendedName>
    <alternativeName>
        <fullName evidence="11">DABA aminotransferase</fullName>
    </alternativeName>
    <alternativeName>
        <fullName evidence="12">Diaminobutyrate--2-oxoglutarate aminotransferase</fullName>
    </alternativeName>
    <alternativeName>
        <fullName evidence="10">L-2,4-diaminobutyric acid transaminase</fullName>
    </alternativeName>
</protein>
<evidence type="ECO:0000256" key="6">
    <source>
        <dbReference type="ARBA" id="ARBA00014798"/>
    </source>
</evidence>
<comment type="function">
    <text evidence="2">Catalyzes reversively the conversion of L-aspartate beta-semialdehyde (ASA) to L-2,4-diaminobutyrate (DABA) by transamination with L-glutamate.</text>
</comment>
<evidence type="ECO:0000256" key="8">
    <source>
        <dbReference type="ARBA" id="ARBA00022679"/>
    </source>
</evidence>
<dbReference type="Gene3D" id="3.90.1150.10">
    <property type="entry name" value="Aspartate Aminotransferase, domain 1"/>
    <property type="match status" value="2"/>
</dbReference>
<dbReference type="Gene3D" id="3.40.640.10">
    <property type="entry name" value="Type I PLP-dependent aspartate aminotransferase-like (Major domain)"/>
    <property type="match status" value="1"/>
</dbReference>
<evidence type="ECO:0000256" key="12">
    <source>
        <dbReference type="ARBA" id="ARBA00031476"/>
    </source>
</evidence>
<keyword evidence="9" id="KW-0663">Pyridoxal phosphate</keyword>